<evidence type="ECO:0000313" key="1">
    <source>
        <dbReference type="EMBL" id="RCH89109.1"/>
    </source>
</evidence>
<evidence type="ECO:0000313" key="2">
    <source>
        <dbReference type="Proteomes" id="UP000252139"/>
    </source>
</evidence>
<organism evidence="1 2">
    <name type="scientific">Rhizopus azygosporus</name>
    <name type="common">Rhizopus microsporus var. azygosporus</name>
    <dbReference type="NCBI Taxonomy" id="86630"/>
    <lineage>
        <taxon>Eukaryota</taxon>
        <taxon>Fungi</taxon>
        <taxon>Fungi incertae sedis</taxon>
        <taxon>Mucoromycota</taxon>
        <taxon>Mucoromycotina</taxon>
        <taxon>Mucoromycetes</taxon>
        <taxon>Mucorales</taxon>
        <taxon>Mucorineae</taxon>
        <taxon>Rhizopodaceae</taxon>
        <taxon>Rhizopus</taxon>
    </lineage>
</organism>
<dbReference type="Proteomes" id="UP000252139">
    <property type="component" value="Unassembled WGS sequence"/>
</dbReference>
<reference evidence="1 2" key="1">
    <citation type="journal article" date="2018" name="G3 (Bethesda)">
        <title>Phylogenetic and Phylogenomic Definition of Rhizopus Species.</title>
        <authorList>
            <person name="Gryganskyi A.P."/>
            <person name="Golan J."/>
            <person name="Dolatabadi S."/>
            <person name="Mondo S."/>
            <person name="Robb S."/>
            <person name="Idnurm A."/>
            <person name="Muszewska A."/>
            <person name="Steczkiewicz K."/>
            <person name="Masonjones S."/>
            <person name="Liao H.L."/>
            <person name="Gajdeczka M.T."/>
            <person name="Anike F."/>
            <person name="Vuek A."/>
            <person name="Anishchenko I.M."/>
            <person name="Voigt K."/>
            <person name="de Hoog G.S."/>
            <person name="Smith M.E."/>
            <person name="Heitman J."/>
            <person name="Vilgalys R."/>
            <person name="Stajich J.E."/>
        </authorList>
    </citation>
    <scope>NUCLEOTIDE SEQUENCE [LARGE SCALE GENOMIC DNA]</scope>
    <source>
        <strain evidence="1 2">CBS 357.93</strain>
    </source>
</reference>
<dbReference type="OrthoDB" id="2267395at2759"/>
<dbReference type="AlphaFoldDB" id="A0A367JGV6"/>
<name>A0A367JGV6_RHIAZ</name>
<dbReference type="EMBL" id="PJQL01001348">
    <property type="protein sequence ID" value="RCH89109.1"/>
    <property type="molecule type" value="Genomic_DNA"/>
</dbReference>
<comment type="caution">
    <text evidence="1">The sequence shown here is derived from an EMBL/GenBank/DDBJ whole genome shotgun (WGS) entry which is preliminary data.</text>
</comment>
<keyword evidence="2" id="KW-1185">Reference proteome</keyword>
<gene>
    <name evidence="1" type="ORF">CU097_003550</name>
</gene>
<sequence>MKIVLEKAHVIECGYSISCKPHYPKDLYQLFGDNKQQVIKSPFKKRSLFSNAILQALSTGNKRVILKALTDDNRLDIVDESNKEAAFVHEYFVYMYNFYKSPSLVDNEAMFNHKLILPLLEMACSHSCLKFVPREVLLSSTDEPYNADAVVKFEDIEVCLLETSGHYGLSDKGRFGYGHAKGAFSAISMIRHAYKKYPYATITVAQALRVFFMHAKEKKLNLWSLEFVFLGV</sequence>
<accession>A0A367JGV6</accession>
<protein>
    <submittedName>
        <fullName evidence="1">Uncharacterized protein</fullName>
    </submittedName>
</protein>
<proteinExistence type="predicted"/>